<gene>
    <name evidence="1" type="ORF">ACFSUL_12075</name>
</gene>
<organism evidence="1 2">
    <name type="scientific">Bacillus seohaeanensis</name>
    <dbReference type="NCBI Taxonomy" id="284580"/>
    <lineage>
        <taxon>Bacteria</taxon>
        <taxon>Bacillati</taxon>
        <taxon>Bacillota</taxon>
        <taxon>Bacilli</taxon>
        <taxon>Bacillales</taxon>
        <taxon>Bacillaceae</taxon>
        <taxon>Bacillus</taxon>
    </lineage>
</organism>
<protein>
    <submittedName>
        <fullName evidence="1">Uncharacterized protein</fullName>
    </submittedName>
</protein>
<accession>A0ABW5RSE7</accession>
<proteinExistence type="predicted"/>
<name>A0ABW5RSE7_9BACI</name>
<sequence>MDSDWLMAYSECPETIRKVKRSYKDFIIVADYFKYGKLVGLQFKIPSHRKRAARHVFGVNVTK</sequence>
<keyword evidence="2" id="KW-1185">Reference proteome</keyword>
<reference evidence="2" key="1">
    <citation type="journal article" date="2019" name="Int. J. Syst. Evol. Microbiol.">
        <title>The Global Catalogue of Microorganisms (GCM) 10K type strain sequencing project: providing services to taxonomists for standard genome sequencing and annotation.</title>
        <authorList>
            <consortium name="The Broad Institute Genomics Platform"/>
            <consortium name="The Broad Institute Genome Sequencing Center for Infectious Disease"/>
            <person name="Wu L."/>
            <person name="Ma J."/>
        </authorList>
    </citation>
    <scope>NUCLEOTIDE SEQUENCE [LARGE SCALE GENOMIC DNA]</scope>
    <source>
        <strain evidence="2">KCTC 3913</strain>
    </source>
</reference>
<evidence type="ECO:0000313" key="2">
    <source>
        <dbReference type="Proteomes" id="UP001597506"/>
    </source>
</evidence>
<dbReference type="Proteomes" id="UP001597506">
    <property type="component" value="Unassembled WGS sequence"/>
</dbReference>
<comment type="caution">
    <text evidence="1">The sequence shown here is derived from an EMBL/GenBank/DDBJ whole genome shotgun (WGS) entry which is preliminary data.</text>
</comment>
<evidence type="ECO:0000313" key="1">
    <source>
        <dbReference type="EMBL" id="MFD2681483.1"/>
    </source>
</evidence>
<dbReference type="EMBL" id="JBHUMF010000030">
    <property type="protein sequence ID" value="MFD2681483.1"/>
    <property type="molecule type" value="Genomic_DNA"/>
</dbReference>